<evidence type="ECO:0000256" key="2">
    <source>
        <dbReference type="ARBA" id="ARBA00022694"/>
    </source>
</evidence>
<dbReference type="HAMAP" id="MF_01818">
    <property type="entry name" value="RNase_Z_BN"/>
    <property type="match status" value="1"/>
</dbReference>
<evidence type="ECO:0000256" key="3">
    <source>
        <dbReference type="ARBA" id="ARBA00022722"/>
    </source>
</evidence>
<feature type="binding site" evidence="8">
    <location>
        <position position="66"/>
    </location>
    <ligand>
        <name>Zn(2+)</name>
        <dbReference type="ChEBI" id="CHEBI:29105"/>
        <label>2</label>
        <note>catalytic</note>
    </ligand>
</feature>
<name>A0A1G8ZRR5_9BACT</name>
<dbReference type="CDD" id="cd07717">
    <property type="entry name" value="RNaseZ_ZiPD-like_MBL-fold"/>
    <property type="match status" value="1"/>
</dbReference>
<dbReference type="Gene3D" id="3.60.15.10">
    <property type="entry name" value="Ribonuclease Z/Hydroxyacylglutathione hydrolase-like"/>
    <property type="match status" value="1"/>
</dbReference>
<comment type="catalytic activity">
    <reaction evidence="8">
        <text>Endonucleolytic cleavage of RNA, removing extra 3' nucleotides from tRNA precursor, generating 3' termini of tRNAs. A 3'-hydroxy group is left at the tRNA terminus and a 5'-phosphoryl group is left at the trailer molecule.</text>
        <dbReference type="EC" id="3.1.26.11"/>
    </reaction>
</comment>
<evidence type="ECO:0000256" key="8">
    <source>
        <dbReference type="HAMAP-Rule" id="MF_01818"/>
    </source>
</evidence>
<dbReference type="NCBIfam" id="NF000801">
    <property type="entry name" value="PRK00055.1-3"/>
    <property type="match status" value="1"/>
</dbReference>
<proteinExistence type="inferred from homology"/>
<reference evidence="9 10" key="1">
    <citation type="submission" date="2016-10" db="EMBL/GenBank/DDBJ databases">
        <authorList>
            <person name="de Groot N.N."/>
        </authorList>
    </citation>
    <scope>NUCLEOTIDE SEQUENCE [LARGE SCALE GENOMIC DNA]</scope>
    <source>
        <strain evidence="9 10">DSM 25186</strain>
    </source>
</reference>
<evidence type="ECO:0000256" key="7">
    <source>
        <dbReference type="ARBA" id="ARBA00022833"/>
    </source>
</evidence>
<dbReference type="RefSeq" id="WP_089679348.1">
    <property type="nucleotide sequence ID" value="NZ_FNFO01000002.1"/>
</dbReference>
<evidence type="ECO:0000256" key="6">
    <source>
        <dbReference type="ARBA" id="ARBA00022801"/>
    </source>
</evidence>
<dbReference type="NCBIfam" id="TIGR02651">
    <property type="entry name" value="RNase_Z"/>
    <property type="match status" value="1"/>
</dbReference>
<feature type="binding site" evidence="8">
    <location>
        <position position="270"/>
    </location>
    <ligand>
        <name>Zn(2+)</name>
        <dbReference type="ChEBI" id="CHEBI:29105"/>
        <label>2</label>
        <note>catalytic</note>
    </ligand>
</feature>
<comment type="subunit">
    <text evidence="1 8">Homodimer.</text>
</comment>
<evidence type="ECO:0000256" key="4">
    <source>
        <dbReference type="ARBA" id="ARBA00022723"/>
    </source>
</evidence>
<keyword evidence="10" id="KW-1185">Reference proteome</keyword>
<keyword evidence="4 8" id="KW-0479">Metal-binding</keyword>
<feature type="binding site" evidence="8">
    <location>
        <position position="64"/>
    </location>
    <ligand>
        <name>Zn(2+)</name>
        <dbReference type="ChEBI" id="CHEBI:29105"/>
        <label>1</label>
        <note>catalytic</note>
    </ligand>
</feature>
<comment type="cofactor">
    <cofactor evidence="8">
        <name>Zn(2+)</name>
        <dbReference type="ChEBI" id="CHEBI:29105"/>
    </cofactor>
    <text evidence="8">Binds 2 Zn(2+) ions.</text>
</comment>
<dbReference type="Proteomes" id="UP000198510">
    <property type="component" value="Unassembled WGS sequence"/>
</dbReference>
<sequence length="311" mass="35596">MVFDITILGSNSASFAFGRHQTAQIVNHNHHLFLIDCGEGTQIQMLRYRIRLNRINHIFISHLHGDHYLGLLGLLSTMHLQGRRNPLFLYGPPGLAEIITLQFQISDTRLNYHIDFKELETERSYQILETDTLTVQTLPLDHRIACCGFLFKEKPKKRRLLRDKLPHGLPPVHLNALKRGEDVKDEAGNVVVRSEEVTLPPRPSRGYAYCSDTRYNERLIPLIRNVDLLYHESTFTNEYAERAAVTYHSTAQQAAEIAQRAEVGRLILGHYSSRYRDLTTFEQEAREVFANSFLSSEGATIPIGELTNESD</sequence>
<gene>
    <name evidence="8" type="primary">rnz</name>
    <name evidence="9" type="ORF">SAMN05421823_10270</name>
</gene>
<dbReference type="OrthoDB" id="9800940at2"/>
<evidence type="ECO:0000256" key="5">
    <source>
        <dbReference type="ARBA" id="ARBA00022759"/>
    </source>
</evidence>
<dbReference type="STRING" id="1075417.SAMN05421823_10270"/>
<feature type="binding site" evidence="8">
    <location>
        <position position="67"/>
    </location>
    <ligand>
        <name>Zn(2+)</name>
        <dbReference type="ChEBI" id="CHEBI:29105"/>
        <label>2</label>
        <note>catalytic</note>
    </ligand>
</feature>
<keyword evidence="5 8" id="KW-0255">Endonuclease</keyword>
<protein>
    <recommendedName>
        <fullName evidence="8">Ribonuclease Z</fullName>
        <shortName evidence="8">RNase Z</shortName>
        <ecNumber evidence="8">3.1.26.11</ecNumber>
    </recommendedName>
    <alternativeName>
        <fullName evidence="8">tRNA 3 endonuclease</fullName>
    </alternativeName>
    <alternativeName>
        <fullName evidence="8">tRNase Z</fullName>
    </alternativeName>
</protein>
<dbReference type="GO" id="GO:0042781">
    <property type="term" value="F:3'-tRNA processing endoribonuclease activity"/>
    <property type="evidence" value="ECO:0007669"/>
    <property type="project" value="UniProtKB-UniRule"/>
</dbReference>
<feature type="binding site" evidence="8">
    <location>
        <position position="212"/>
    </location>
    <ligand>
        <name>Zn(2+)</name>
        <dbReference type="ChEBI" id="CHEBI:29105"/>
        <label>1</label>
        <note>catalytic</note>
    </ligand>
</feature>
<keyword evidence="7 8" id="KW-0862">Zinc</keyword>
<dbReference type="PANTHER" id="PTHR46018:SF2">
    <property type="entry name" value="ZINC PHOSPHODIESTERASE ELAC PROTEIN 1"/>
    <property type="match status" value="1"/>
</dbReference>
<dbReference type="EC" id="3.1.26.11" evidence="8"/>
<feature type="binding site" evidence="8">
    <location>
        <position position="62"/>
    </location>
    <ligand>
        <name>Zn(2+)</name>
        <dbReference type="ChEBI" id="CHEBI:29105"/>
        <label>1</label>
        <note>catalytic</note>
    </ligand>
</feature>
<evidence type="ECO:0000313" key="10">
    <source>
        <dbReference type="Proteomes" id="UP000198510"/>
    </source>
</evidence>
<dbReference type="InterPro" id="IPR036866">
    <property type="entry name" value="RibonucZ/Hydroxyglut_hydro"/>
</dbReference>
<feature type="binding site" evidence="8">
    <location>
        <position position="142"/>
    </location>
    <ligand>
        <name>Zn(2+)</name>
        <dbReference type="ChEBI" id="CHEBI:29105"/>
        <label>1</label>
        <note>catalytic</note>
    </ligand>
</feature>
<dbReference type="EMBL" id="FNFO01000002">
    <property type="protein sequence ID" value="SDK17806.1"/>
    <property type="molecule type" value="Genomic_DNA"/>
</dbReference>
<comment type="similarity">
    <text evidence="8">Belongs to the RNase Z family.</text>
</comment>
<evidence type="ECO:0000313" key="9">
    <source>
        <dbReference type="EMBL" id="SDK17806.1"/>
    </source>
</evidence>
<dbReference type="PANTHER" id="PTHR46018">
    <property type="entry name" value="ZINC PHOSPHODIESTERASE ELAC PROTEIN 1"/>
    <property type="match status" value="1"/>
</dbReference>
<dbReference type="AlphaFoldDB" id="A0A1G8ZRR5"/>
<feature type="binding site" evidence="8">
    <location>
        <position position="212"/>
    </location>
    <ligand>
        <name>Zn(2+)</name>
        <dbReference type="ChEBI" id="CHEBI:29105"/>
        <label>2</label>
        <note>catalytic</note>
    </ligand>
</feature>
<dbReference type="SUPFAM" id="SSF56281">
    <property type="entry name" value="Metallo-hydrolase/oxidoreductase"/>
    <property type="match status" value="1"/>
</dbReference>
<keyword evidence="2 8" id="KW-0819">tRNA processing</keyword>
<accession>A0A1G8ZRR5</accession>
<keyword evidence="6 8" id="KW-0378">Hydrolase</keyword>
<comment type="function">
    <text evidence="8">Zinc phosphodiesterase, which displays some tRNA 3'-processing endonuclease activity. Probably involved in tRNA maturation, by removing a 3'-trailer from precursor tRNA.</text>
</comment>
<evidence type="ECO:0000256" key="1">
    <source>
        <dbReference type="ARBA" id="ARBA00011738"/>
    </source>
</evidence>
<dbReference type="InterPro" id="IPR013471">
    <property type="entry name" value="RNase_Z/BN"/>
</dbReference>
<keyword evidence="3 8" id="KW-0540">Nuclease</keyword>
<dbReference type="Pfam" id="PF23023">
    <property type="entry name" value="Anti-Pycsar_Apyc1"/>
    <property type="match status" value="1"/>
</dbReference>
<organism evidence="9 10">
    <name type="scientific">Catalinimonas alkaloidigena</name>
    <dbReference type="NCBI Taxonomy" id="1075417"/>
    <lineage>
        <taxon>Bacteria</taxon>
        <taxon>Pseudomonadati</taxon>
        <taxon>Bacteroidota</taxon>
        <taxon>Cytophagia</taxon>
        <taxon>Cytophagales</taxon>
        <taxon>Catalimonadaceae</taxon>
        <taxon>Catalinimonas</taxon>
    </lineage>
</organism>
<feature type="active site" description="Proton acceptor" evidence="8">
    <location>
        <position position="66"/>
    </location>
</feature>
<dbReference type="GO" id="GO:0008270">
    <property type="term" value="F:zinc ion binding"/>
    <property type="evidence" value="ECO:0007669"/>
    <property type="project" value="UniProtKB-UniRule"/>
</dbReference>